<accession>A0A0N4ZRT7</accession>
<organism evidence="1 2">
    <name type="scientific">Parastrongyloides trichosuri</name>
    <name type="common">Possum-specific nematode worm</name>
    <dbReference type="NCBI Taxonomy" id="131310"/>
    <lineage>
        <taxon>Eukaryota</taxon>
        <taxon>Metazoa</taxon>
        <taxon>Ecdysozoa</taxon>
        <taxon>Nematoda</taxon>
        <taxon>Chromadorea</taxon>
        <taxon>Rhabditida</taxon>
        <taxon>Tylenchina</taxon>
        <taxon>Panagrolaimomorpha</taxon>
        <taxon>Strongyloidoidea</taxon>
        <taxon>Strongyloididae</taxon>
        <taxon>Parastrongyloides</taxon>
    </lineage>
</organism>
<dbReference type="InterPro" id="IPR036034">
    <property type="entry name" value="PDZ_sf"/>
</dbReference>
<keyword evidence="1" id="KW-1185">Reference proteome</keyword>
<dbReference type="PANTHER" id="PTHR31327:SF7">
    <property type="entry name" value="PDZ DOMAIN-CONTAINING PROTEIN"/>
    <property type="match status" value="1"/>
</dbReference>
<dbReference type="PANTHER" id="PTHR31327">
    <property type="entry name" value="SPERM MEIOSIS PDZ DOMAIN CONTAINING PROTEINS-RELATED"/>
    <property type="match status" value="1"/>
</dbReference>
<evidence type="ECO:0000313" key="2">
    <source>
        <dbReference type="WBParaSite" id="PTRK_0001122000.1"/>
    </source>
</evidence>
<protein>
    <submittedName>
        <fullName evidence="2">PDZ domain-containing protein</fullName>
    </submittedName>
</protein>
<dbReference type="STRING" id="131310.A0A0N4ZRT7"/>
<sequence length="221" mass="25657">MSSPFNFEILLDKNEPFGETLNEEMIVEQIQKHTVAQEILNNTNIQERKEKNDVNIYFQTTLIFKKGKKLGLCVKNFNNSVIVSKCDEGSLSNEIFLVGDIICNVEDVPVLDKDICRKLIVDYIQNNKKVTFLVKRLNQEKYNFDKLNNAENDEPSFCMSSDVKEIAALERQRIKTYEKPAKSILYKGSTDYSKGVTFEDYVHNYYIFSDYEGKELKSVKK</sequence>
<reference evidence="2" key="1">
    <citation type="submission" date="2017-02" db="UniProtKB">
        <authorList>
            <consortium name="WormBaseParasite"/>
        </authorList>
    </citation>
    <scope>IDENTIFICATION</scope>
</reference>
<dbReference type="AlphaFoldDB" id="A0A0N4ZRT7"/>
<name>A0A0N4ZRT7_PARTI</name>
<dbReference type="WBParaSite" id="PTRK_0001122000.1">
    <property type="protein sequence ID" value="PTRK_0001122000.1"/>
    <property type="gene ID" value="PTRK_0001122000"/>
</dbReference>
<dbReference type="Proteomes" id="UP000038045">
    <property type="component" value="Unplaced"/>
</dbReference>
<proteinExistence type="predicted"/>
<dbReference type="InterPro" id="IPR040264">
    <property type="entry name" value="T15H9.4-like"/>
</dbReference>
<dbReference type="Gene3D" id="2.30.42.10">
    <property type="match status" value="1"/>
</dbReference>
<dbReference type="SUPFAM" id="SSF50156">
    <property type="entry name" value="PDZ domain-like"/>
    <property type="match status" value="1"/>
</dbReference>
<evidence type="ECO:0000313" key="1">
    <source>
        <dbReference type="Proteomes" id="UP000038045"/>
    </source>
</evidence>